<feature type="transmembrane region" description="Helical" evidence="10">
    <location>
        <begin position="449"/>
        <end position="467"/>
    </location>
</feature>
<evidence type="ECO:0000256" key="2">
    <source>
        <dbReference type="ARBA" id="ARBA00004922"/>
    </source>
</evidence>
<protein>
    <recommendedName>
        <fullName evidence="10">Mannosyltransferase</fullName>
        <ecNumber evidence="10">2.4.1.-</ecNumber>
    </recommendedName>
</protein>
<dbReference type="GO" id="GO:0000026">
    <property type="term" value="F:alpha-1,2-mannosyltransferase activity"/>
    <property type="evidence" value="ECO:0007669"/>
    <property type="project" value="TreeGrafter"/>
</dbReference>
<evidence type="ECO:0000256" key="3">
    <source>
        <dbReference type="ARBA" id="ARBA00007063"/>
    </source>
</evidence>
<comment type="similarity">
    <text evidence="3 10">Belongs to the glycosyltransferase 22 family.</text>
</comment>
<feature type="compositionally biased region" description="Low complexity" evidence="11">
    <location>
        <begin position="1"/>
        <end position="14"/>
    </location>
</feature>
<dbReference type="PANTHER" id="PTHR22760:SF2">
    <property type="entry name" value="ALPHA-1,2-MANNOSYLTRANSFERASE ALG9"/>
    <property type="match status" value="1"/>
</dbReference>
<name>D2V9K3_NAEGR</name>
<evidence type="ECO:0000256" key="11">
    <source>
        <dbReference type="SAM" id="MobiDB-lite"/>
    </source>
</evidence>
<dbReference type="InterPro" id="IPR005599">
    <property type="entry name" value="GPI_mannosylTrfase"/>
</dbReference>
<keyword evidence="7 10" id="KW-0256">Endoplasmic reticulum</keyword>
<evidence type="ECO:0000256" key="4">
    <source>
        <dbReference type="ARBA" id="ARBA00022676"/>
    </source>
</evidence>
<feature type="transmembrane region" description="Helical" evidence="10">
    <location>
        <begin position="48"/>
        <end position="67"/>
    </location>
</feature>
<feature type="transmembrane region" description="Helical" evidence="10">
    <location>
        <begin position="160"/>
        <end position="180"/>
    </location>
</feature>
<reference evidence="12 13" key="1">
    <citation type="journal article" date="2010" name="Cell">
        <title>The genome of Naegleria gruberi illuminates early eukaryotic versatility.</title>
        <authorList>
            <person name="Fritz-Laylin L.K."/>
            <person name="Prochnik S.E."/>
            <person name="Ginger M.L."/>
            <person name="Dacks J.B."/>
            <person name="Carpenter M.L."/>
            <person name="Field M.C."/>
            <person name="Kuo A."/>
            <person name="Paredez A."/>
            <person name="Chapman J."/>
            <person name="Pham J."/>
            <person name="Shu S."/>
            <person name="Neupane R."/>
            <person name="Cipriano M."/>
            <person name="Mancuso J."/>
            <person name="Tu H."/>
            <person name="Salamov A."/>
            <person name="Lindquist E."/>
            <person name="Shapiro H."/>
            <person name="Lucas S."/>
            <person name="Grigoriev I.V."/>
            <person name="Cande W.Z."/>
            <person name="Fulton C."/>
            <person name="Rokhsar D.S."/>
            <person name="Dawson S.C."/>
        </authorList>
    </citation>
    <scope>NUCLEOTIDE SEQUENCE [LARGE SCALE GENOMIC DNA]</scope>
    <source>
        <strain evidence="12 13">NEG-M</strain>
    </source>
</reference>
<dbReference type="OrthoDB" id="497541at2759"/>
<dbReference type="VEuPathDB" id="AmoebaDB:NAEGRDRAFT_79082"/>
<dbReference type="AlphaFoldDB" id="D2V9K3"/>
<dbReference type="EMBL" id="GG738858">
    <property type="protein sequence ID" value="EFC46604.1"/>
    <property type="molecule type" value="Genomic_DNA"/>
</dbReference>
<feature type="transmembrane region" description="Helical" evidence="10">
    <location>
        <begin position="356"/>
        <end position="374"/>
    </location>
</feature>
<dbReference type="GO" id="GO:0005789">
    <property type="term" value="C:endoplasmic reticulum membrane"/>
    <property type="evidence" value="ECO:0007669"/>
    <property type="project" value="UniProtKB-SubCell"/>
</dbReference>
<dbReference type="FunCoup" id="D2V9K3">
    <property type="interactions" value="502"/>
</dbReference>
<gene>
    <name evidence="12" type="ORF">NAEGRDRAFT_79082</name>
</gene>
<dbReference type="UniPathway" id="UPA00378"/>
<feature type="transmembrane region" description="Helical" evidence="10">
    <location>
        <begin position="186"/>
        <end position="202"/>
    </location>
</feature>
<evidence type="ECO:0000256" key="5">
    <source>
        <dbReference type="ARBA" id="ARBA00022679"/>
    </source>
</evidence>
<evidence type="ECO:0000256" key="9">
    <source>
        <dbReference type="ARBA" id="ARBA00023136"/>
    </source>
</evidence>
<keyword evidence="4 10" id="KW-0328">Glycosyltransferase</keyword>
<dbReference type="Proteomes" id="UP000006671">
    <property type="component" value="Unassembled WGS sequence"/>
</dbReference>
<comment type="pathway">
    <text evidence="2">Protein modification; protein glycosylation.</text>
</comment>
<dbReference type="Pfam" id="PF03901">
    <property type="entry name" value="Glyco_transf_22"/>
    <property type="match status" value="1"/>
</dbReference>
<evidence type="ECO:0000256" key="1">
    <source>
        <dbReference type="ARBA" id="ARBA00004477"/>
    </source>
</evidence>
<dbReference type="EC" id="2.4.1.-" evidence="10"/>
<dbReference type="GeneID" id="8848690"/>
<feature type="transmembrane region" description="Helical" evidence="10">
    <location>
        <begin position="214"/>
        <end position="239"/>
    </location>
</feature>
<feature type="transmembrane region" description="Helical" evidence="10">
    <location>
        <begin position="251"/>
        <end position="273"/>
    </location>
</feature>
<feature type="transmembrane region" description="Helical" evidence="10">
    <location>
        <begin position="307"/>
        <end position="331"/>
    </location>
</feature>
<dbReference type="eggNOG" id="KOG2515">
    <property type="taxonomic scope" value="Eukaryota"/>
</dbReference>
<accession>D2V9K3</accession>
<comment type="subcellular location">
    <subcellularLocation>
        <location evidence="1 10">Endoplasmic reticulum membrane</location>
        <topology evidence="1 10">Multi-pass membrane protein</topology>
    </subcellularLocation>
</comment>
<evidence type="ECO:0000256" key="10">
    <source>
        <dbReference type="RuleBase" id="RU363075"/>
    </source>
</evidence>
<keyword evidence="5 12" id="KW-0808">Transferase</keyword>
<feature type="transmembrane region" description="Helical" evidence="10">
    <location>
        <begin position="386"/>
        <end position="407"/>
    </location>
</feature>
<keyword evidence="8 10" id="KW-1133">Transmembrane helix</keyword>
<feature type="region of interest" description="Disordered" evidence="11">
    <location>
        <begin position="1"/>
        <end position="24"/>
    </location>
</feature>
<evidence type="ECO:0000256" key="7">
    <source>
        <dbReference type="ARBA" id="ARBA00022824"/>
    </source>
</evidence>
<evidence type="ECO:0000313" key="13">
    <source>
        <dbReference type="Proteomes" id="UP000006671"/>
    </source>
</evidence>
<evidence type="ECO:0000256" key="8">
    <source>
        <dbReference type="ARBA" id="ARBA00022989"/>
    </source>
</evidence>
<keyword evidence="9 10" id="KW-0472">Membrane</keyword>
<evidence type="ECO:0000256" key="6">
    <source>
        <dbReference type="ARBA" id="ARBA00022692"/>
    </source>
</evidence>
<sequence length="648" mass="73746">MGKKSSGSAKTSSAPTLNANAGGIHLRPTPNVSLTESAVDEYRLPLKALNYIFFCYLLTDLLAAYLMPISDCDETFNYWEPTHLILFGKGLQTWEFSPVFALRSYIYILGHAALGKIAMLLGFTSSIDVFYAIRIGLAFVCAFSQTIFTKGIYERFGSRITLLTIVTMLASPGIFISSASYLPSTFSMYMIMFAFGSWYSLATTDGERYVKYFFCVLFIGSSVIIGWPFSVVCGLPVAIDTIHKFGFWRTLKFAIQISVVIIAATIAVDFYYYKRLFFTPLNLVLYNKGEGSERFGVEPWNFYFKNLILNFNVAFLFALATPIIALLHYFITNSWHSSLPSKLQTAYLGAPQRWYIHYRSIIFISPFYIWFTFFSSLPHKEERFMYVIYPIICLASSITIEMFLRIIDMLIFKGGAADVTLAVLRDYNDEPLQRIDDHKMGAVGVKRSTISLLLAILIVIAIVVLGLSRSIANVRNFQAPLKVYADLHAELLTLEKSAPMNKTNIPVNVCVGKEWYRFPSSFFLPSSNKFDVRIRFLKSGFSGLLPKYFAEVEPTSSIPTTMNDENREEMDRYIPESKCHYIVDFEIPDQQEETYSKSDKWRVISSAPFLDTNQSPAFIRSFYIPHYSTKTNVYGQYAVFARNIPTKN</sequence>
<dbReference type="STRING" id="5762.D2V9K3"/>
<proteinExistence type="inferred from homology"/>
<keyword evidence="13" id="KW-1185">Reference proteome</keyword>
<organism evidence="13">
    <name type="scientific">Naegleria gruberi</name>
    <name type="common">Amoeba</name>
    <dbReference type="NCBI Taxonomy" id="5762"/>
    <lineage>
        <taxon>Eukaryota</taxon>
        <taxon>Discoba</taxon>
        <taxon>Heterolobosea</taxon>
        <taxon>Tetramitia</taxon>
        <taxon>Eutetramitia</taxon>
        <taxon>Vahlkampfiidae</taxon>
        <taxon>Naegleria</taxon>
    </lineage>
</organism>
<dbReference type="GO" id="GO:0006487">
    <property type="term" value="P:protein N-linked glycosylation"/>
    <property type="evidence" value="ECO:0007669"/>
    <property type="project" value="TreeGrafter"/>
</dbReference>
<dbReference type="RefSeq" id="XP_002679348.1">
    <property type="nucleotide sequence ID" value="XM_002679302.1"/>
</dbReference>
<dbReference type="PANTHER" id="PTHR22760">
    <property type="entry name" value="GLYCOSYLTRANSFERASE"/>
    <property type="match status" value="1"/>
</dbReference>
<dbReference type="KEGG" id="ngr:NAEGRDRAFT_79082"/>
<evidence type="ECO:0000313" key="12">
    <source>
        <dbReference type="EMBL" id="EFC46604.1"/>
    </source>
</evidence>
<keyword evidence="6 10" id="KW-0812">Transmembrane</keyword>
<dbReference type="InParanoid" id="D2V9K3"/>